<dbReference type="InterPro" id="IPR039058">
    <property type="entry name" value="Yippee_fam"/>
</dbReference>
<organism evidence="6 7">
    <name type="scientific">Solanum pennellii</name>
    <name type="common">Tomato</name>
    <name type="synonym">Lycopersicon pennellii</name>
    <dbReference type="NCBI Taxonomy" id="28526"/>
    <lineage>
        <taxon>Eukaryota</taxon>
        <taxon>Viridiplantae</taxon>
        <taxon>Streptophyta</taxon>
        <taxon>Embryophyta</taxon>
        <taxon>Tracheophyta</taxon>
        <taxon>Spermatophyta</taxon>
        <taxon>Magnoliopsida</taxon>
        <taxon>eudicotyledons</taxon>
        <taxon>Gunneridae</taxon>
        <taxon>Pentapetalae</taxon>
        <taxon>asterids</taxon>
        <taxon>lamiids</taxon>
        <taxon>Solanales</taxon>
        <taxon>Solanaceae</taxon>
        <taxon>Solanoideae</taxon>
        <taxon>Solaneae</taxon>
        <taxon>Solanum</taxon>
        <taxon>Solanum subgen. Lycopersicon</taxon>
    </lineage>
</organism>
<sequence>MNGYYSLEYNTDAIPSNDTIHCHTHWCRTQVASFNEYIPMSQSGVIGIFSRVFNVHVPDNMSYRLSDSGIIVANTYCRQCGKMIGWKFITVQEPDMYVREGQFCMRLDKLTFSNHIPLLRSIEEQIFQANEGNADQHGDSTDQDGDSTDQGGDIADQDATDQDGDIADQDATDQDGDPADQDLATDEQNADQDGDANEQVPKEQEVGANEQNVNQDGGANEQNSDQHVRGNQQNHDQDGGAPMN</sequence>
<dbReference type="Proteomes" id="UP000694930">
    <property type="component" value="Chromosome 8"/>
</dbReference>
<dbReference type="RefSeq" id="XP_015083156.1">
    <property type="nucleotide sequence ID" value="XM_015227670.2"/>
</dbReference>
<dbReference type="GeneID" id="107026629"/>
<reference evidence="6" key="1">
    <citation type="journal article" date="2014" name="Nat. Genet.">
        <title>The genome of the stress-tolerant wild tomato species Solanum pennellii.</title>
        <authorList>
            <person name="Bolger A."/>
            <person name="Scossa F."/>
            <person name="Bolger M.E."/>
            <person name="Lanz C."/>
            <person name="Maumus F."/>
            <person name="Tohge T."/>
            <person name="Quesneville H."/>
            <person name="Alseekh S."/>
            <person name="Sorensen I."/>
            <person name="Lichtenstein G."/>
            <person name="Fich E.A."/>
            <person name="Conte M."/>
            <person name="Keller H."/>
            <person name="Schneeberger K."/>
            <person name="Schwacke R."/>
            <person name="Ofner I."/>
            <person name="Vrebalov J."/>
            <person name="Xu Y."/>
            <person name="Osorio S."/>
            <person name="Aflitos S.A."/>
            <person name="Schijlen E."/>
            <person name="Jimenez-Gomez J.M."/>
            <person name="Ryngajllo M."/>
            <person name="Kimura S."/>
            <person name="Kumar R."/>
            <person name="Koenig D."/>
            <person name="Headland L.R."/>
            <person name="Maloof J.N."/>
            <person name="Sinha N."/>
            <person name="van Ham R.C."/>
            <person name="Lankhorst R.K."/>
            <person name="Mao L."/>
            <person name="Vogel A."/>
            <person name="Arsova B."/>
            <person name="Panstruga R."/>
            <person name="Fei Z."/>
            <person name="Rose J.K."/>
            <person name="Zamir D."/>
            <person name="Carrari F."/>
            <person name="Giovannoni J.J."/>
            <person name="Weigel D."/>
            <person name="Usadel B."/>
            <person name="Fernie A.R."/>
        </authorList>
    </citation>
    <scope>NUCLEOTIDE SEQUENCE [LARGE SCALE GENOMIC DNA]</scope>
    <source>
        <strain evidence="6">cv. LA0716</strain>
    </source>
</reference>
<accession>A0ABM1HBJ4</accession>
<feature type="compositionally biased region" description="Polar residues" evidence="4">
    <location>
        <begin position="209"/>
        <end position="234"/>
    </location>
</feature>
<dbReference type="InterPro" id="IPR034751">
    <property type="entry name" value="Yippee"/>
</dbReference>
<feature type="region of interest" description="Disordered" evidence="4">
    <location>
        <begin position="132"/>
        <end position="244"/>
    </location>
</feature>
<dbReference type="PANTHER" id="PTHR13848">
    <property type="entry name" value="PROTEIN YIPPEE-LIKE CG15309-RELATED"/>
    <property type="match status" value="1"/>
</dbReference>
<evidence type="ECO:0000256" key="2">
    <source>
        <dbReference type="ARBA" id="ARBA00022723"/>
    </source>
</evidence>
<keyword evidence="3" id="KW-0862">Zinc</keyword>
<proteinExistence type="inferred from homology"/>
<dbReference type="Pfam" id="PF03226">
    <property type="entry name" value="Yippee-Mis18"/>
    <property type="match status" value="1"/>
</dbReference>
<protein>
    <submittedName>
        <fullName evidence="7">Uncharacterized protein LOC107026629</fullName>
    </submittedName>
</protein>
<feature type="compositionally biased region" description="Acidic residues" evidence="4">
    <location>
        <begin position="155"/>
        <end position="196"/>
    </location>
</feature>
<dbReference type="PROSITE" id="PS51792">
    <property type="entry name" value="YIPPEE"/>
    <property type="match status" value="1"/>
</dbReference>
<evidence type="ECO:0000313" key="7">
    <source>
        <dbReference type="RefSeq" id="XP_015083156.1"/>
    </source>
</evidence>
<evidence type="ECO:0000256" key="3">
    <source>
        <dbReference type="ARBA" id="ARBA00022833"/>
    </source>
</evidence>
<name>A0ABM1HBJ4_SOLPN</name>
<reference evidence="7" key="2">
    <citation type="submission" date="2025-08" db="UniProtKB">
        <authorList>
            <consortium name="RefSeq"/>
        </authorList>
    </citation>
    <scope>IDENTIFICATION</scope>
</reference>
<evidence type="ECO:0000256" key="1">
    <source>
        <dbReference type="ARBA" id="ARBA00005613"/>
    </source>
</evidence>
<keyword evidence="2" id="KW-0479">Metal-binding</keyword>
<evidence type="ECO:0000256" key="4">
    <source>
        <dbReference type="SAM" id="MobiDB-lite"/>
    </source>
</evidence>
<comment type="similarity">
    <text evidence="1">Belongs to the yippee family.</text>
</comment>
<evidence type="ECO:0000313" key="6">
    <source>
        <dbReference type="Proteomes" id="UP000694930"/>
    </source>
</evidence>
<evidence type="ECO:0000259" key="5">
    <source>
        <dbReference type="PROSITE" id="PS51792"/>
    </source>
</evidence>
<gene>
    <name evidence="7" type="primary">LOC107026629</name>
</gene>
<keyword evidence="6" id="KW-1185">Reference proteome</keyword>
<feature type="domain" description="Yippee" evidence="5">
    <location>
        <begin position="20"/>
        <end position="114"/>
    </location>
</feature>
<dbReference type="InterPro" id="IPR004910">
    <property type="entry name" value="Yippee/Mis18/Cereblon"/>
</dbReference>